<reference evidence="2" key="1">
    <citation type="journal article" date="2008" name="Nat. Genet.">
        <title>The Pristionchus pacificus genome provides a unique perspective on nematode lifestyle and parasitism.</title>
        <authorList>
            <person name="Dieterich C."/>
            <person name="Clifton S.W."/>
            <person name="Schuster L.N."/>
            <person name="Chinwalla A."/>
            <person name="Delehaunty K."/>
            <person name="Dinkelacker I."/>
            <person name="Fulton L."/>
            <person name="Fulton R."/>
            <person name="Godfrey J."/>
            <person name="Minx P."/>
            <person name="Mitreva M."/>
            <person name="Roeseler W."/>
            <person name="Tian H."/>
            <person name="Witte H."/>
            <person name="Yang S.P."/>
            <person name="Wilson R.K."/>
            <person name="Sommer R.J."/>
        </authorList>
    </citation>
    <scope>NUCLEOTIDE SEQUENCE [LARGE SCALE GENOMIC DNA]</scope>
    <source>
        <strain evidence="2">PS312</strain>
    </source>
</reference>
<name>A0A2A6BTE2_PRIPA</name>
<keyword evidence="2" id="KW-1185">Reference proteome</keyword>
<evidence type="ECO:0000313" key="2">
    <source>
        <dbReference type="Proteomes" id="UP000005239"/>
    </source>
</evidence>
<accession>A0A2A6BTE2</accession>
<dbReference type="AlphaFoldDB" id="A0A2A6BTE2"/>
<evidence type="ECO:0000313" key="1">
    <source>
        <dbReference type="EnsemblMetazoa" id="PPA37314.1"/>
    </source>
</evidence>
<dbReference type="Proteomes" id="UP000005239">
    <property type="component" value="Unassembled WGS sequence"/>
</dbReference>
<sequence length="77" mass="8631">MKQKFHREQGRFASVMTATKERRVTNSFYRTKQHNATSPLNPAIKQRARDTVSSRTTASVVCVPQAGLAVTAVQVKR</sequence>
<proteinExistence type="predicted"/>
<gene>
    <name evidence="1" type="primary">WBGene00275683</name>
</gene>
<organism evidence="1 2">
    <name type="scientific">Pristionchus pacificus</name>
    <name type="common">Parasitic nematode worm</name>
    <dbReference type="NCBI Taxonomy" id="54126"/>
    <lineage>
        <taxon>Eukaryota</taxon>
        <taxon>Metazoa</taxon>
        <taxon>Ecdysozoa</taxon>
        <taxon>Nematoda</taxon>
        <taxon>Chromadorea</taxon>
        <taxon>Rhabditida</taxon>
        <taxon>Rhabditina</taxon>
        <taxon>Diplogasteromorpha</taxon>
        <taxon>Diplogasteroidea</taxon>
        <taxon>Neodiplogasteridae</taxon>
        <taxon>Pristionchus</taxon>
    </lineage>
</organism>
<protein>
    <submittedName>
        <fullName evidence="1">Uncharacterized protein</fullName>
    </submittedName>
</protein>
<accession>A0A8R1URQ8</accession>
<dbReference type="EnsemblMetazoa" id="PPA37314.1">
    <property type="protein sequence ID" value="PPA37314.1"/>
    <property type="gene ID" value="WBGene00275683"/>
</dbReference>
<reference evidence="1" key="2">
    <citation type="submission" date="2022-06" db="UniProtKB">
        <authorList>
            <consortium name="EnsemblMetazoa"/>
        </authorList>
    </citation>
    <scope>IDENTIFICATION</scope>
    <source>
        <strain evidence="1">PS312</strain>
    </source>
</reference>